<dbReference type="AlphaFoldDB" id="A0A9P7L1T7"/>
<evidence type="ECO:0000256" key="3">
    <source>
        <dbReference type="ARBA" id="ARBA00022989"/>
    </source>
</evidence>
<dbReference type="Pfam" id="PF00916">
    <property type="entry name" value="Sulfate_transp"/>
    <property type="match status" value="1"/>
</dbReference>
<dbReference type="EMBL" id="JADFTT010000517">
    <property type="protein sequence ID" value="KAG5760713.1"/>
    <property type="molecule type" value="Genomic_DNA"/>
</dbReference>
<evidence type="ECO:0000256" key="2">
    <source>
        <dbReference type="ARBA" id="ARBA00022692"/>
    </source>
</evidence>
<evidence type="ECO:0000256" key="4">
    <source>
        <dbReference type="ARBA" id="ARBA00023136"/>
    </source>
</evidence>
<feature type="transmembrane region" description="Helical" evidence="6">
    <location>
        <begin position="84"/>
        <end position="103"/>
    </location>
</feature>
<feature type="transmembrane region" description="Helical" evidence="6">
    <location>
        <begin position="436"/>
        <end position="463"/>
    </location>
</feature>
<feature type="transmembrane region" description="Helical" evidence="6">
    <location>
        <begin position="137"/>
        <end position="155"/>
    </location>
</feature>
<keyword evidence="9" id="KW-1185">Reference proteome</keyword>
<feature type="transmembrane region" description="Helical" evidence="6">
    <location>
        <begin position="212"/>
        <end position="231"/>
    </location>
</feature>
<feature type="transmembrane region" description="Helical" evidence="6">
    <location>
        <begin position="243"/>
        <end position="266"/>
    </location>
</feature>
<feature type="transmembrane region" description="Helical" evidence="6">
    <location>
        <begin position="160"/>
        <end position="182"/>
    </location>
</feature>
<evidence type="ECO:0000256" key="6">
    <source>
        <dbReference type="SAM" id="Phobius"/>
    </source>
</evidence>
<reference evidence="8" key="2">
    <citation type="submission" date="2020-10" db="EMBL/GenBank/DDBJ databases">
        <authorList>
            <person name="Peck L.D."/>
            <person name="Nowell R.W."/>
            <person name="Flood J."/>
            <person name="Ryan M.J."/>
            <person name="Barraclough T.G."/>
        </authorList>
    </citation>
    <scope>NUCLEOTIDE SEQUENCE</scope>
    <source>
        <strain evidence="8">IMI 127659i</strain>
    </source>
</reference>
<dbReference type="InterPro" id="IPR011547">
    <property type="entry name" value="SLC26A/SulP_dom"/>
</dbReference>
<feature type="compositionally biased region" description="Basic and acidic residues" evidence="5">
    <location>
        <begin position="668"/>
        <end position="680"/>
    </location>
</feature>
<feature type="transmembrane region" description="Helical" evidence="6">
    <location>
        <begin position="377"/>
        <end position="397"/>
    </location>
</feature>
<name>A0A9P7L1T7_9HYPO</name>
<dbReference type="CDD" id="cd07042">
    <property type="entry name" value="STAS_SulP_like_sulfate_transporter"/>
    <property type="match status" value="1"/>
</dbReference>
<feature type="domain" description="STAS" evidence="7">
    <location>
        <begin position="490"/>
        <end position="648"/>
    </location>
</feature>
<comment type="subcellular location">
    <subcellularLocation>
        <location evidence="1">Membrane</location>
        <topology evidence="1">Multi-pass membrane protein</topology>
    </subcellularLocation>
</comment>
<keyword evidence="4 6" id="KW-0472">Membrane</keyword>
<dbReference type="PROSITE" id="PS50801">
    <property type="entry name" value="STAS"/>
    <property type="match status" value="1"/>
</dbReference>
<organism evidence="8 9">
    <name type="scientific">Fusarium xylarioides</name>
    <dbReference type="NCBI Taxonomy" id="221167"/>
    <lineage>
        <taxon>Eukaryota</taxon>
        <taxon>Fungi</taxon>
        <taxon>Dikarya</taxon>
        <taxon>Ascomycota</taxon>
        <taxon>Pezizomycotina</taxon>
        <taxon>Sordariomycetes</taxon>
        <taxon>Hypocreomycetidae</taxon>
        <taxon>Hypocreales</taxon>
        <taxon>Nectriaceae</taxon>
        <taxon>Fusarium</taxon>
        <taxon>Fusarium fujikuroi species complex</taxon>
    </lineage>
</organism>
<dbReference type="SUPFAM" id="SSF52091">
    <property type="entry name" value="SpoIIaa-like"/>
    <property type="match status" value="1"/>
</dbReference>
<comment type="caution">
    <text evidence="8">The sequence shown here is derived from an EMBL/GenBank/DDBJ whole genome shotgun (WGS) entry which is preliminary data.</text>
</comment>
<evidence type="ECO:0000313" key="8">
    <source>
        <dbReference type="EMBL" id="KAG5760713.1"/>
    </source>
</evidence>
<feature type="transmembrane region" description="Helical" evidence="6">
    <location>
        <begin position="56"/>
        <end position="72"/>
    </location>
</feature>
<dbReference type="GO" id="GO:0055085">
    <property type="term" value="P:transmembrane transport"/>
    <property type="evidence" value="ECO:0007669"/>
    <property type="project" value="InterPro"/>
</dbReference>
<protein>
    <recommendedName>
        <fullName evidence="7">STAS domain-containing protein</fullName>
    </recommendedName>
</protein>
<feature type="transmembrane region" description="Helical" evidence="6">
    <location>
        <begin position="404"/>
        <end position="424"/>
    </location>
</feature>
<feature type="transmembrane region" description="Helical" evidence="6">
    <location>
        <begin position="301"/>
        <end position="325"/>
    </location>
</feature>
<dbReference type="GO" id="GO:0016020">
    <property type="term" value="C:membrane"/>
    <property type="evidence" value="ECO:0007669"/>
    <property type="project" value="UniProtKB-SubCell"/>
</dbReference>
<dbReference type="NCBIfam" id="TIGR00815">
    <property type="entry name" value="sulP"/>
    <property type="match status" value="1"/>
</dbReference>
<dbReference type="Proteomes" id="UP000750502">
    <property type="component" value="Unassembled WGS sequence"/>
</dbReference>
<dbReference type="Pfam" id="PF01740">
    <property type="entry name" value="STAS"/>
    <property type="match status" value="1"/>
</dbReference>
<dbReference type="InterPro" id="IPR001902">
    <property type="entry name" value="SLC26A/SulP_fam"/>
</dbReference>
<keyword evidence="3 6" id="KW-1133">Transmembrane helix</keyword>
<keyword evidence="2 6" id="KW-0812">Transmembrane</keyword>
<evidence type="ECO:0000313" key="9">
    <source>
        <dbReference type="Proteomes" id="UP000750502"/>
    </source>
</evidence>
<dbReference type="PANTHER" id="PTHR11814">
    <property type="entry name" value="SULFATE TRANSPORTER"/>
    <property type="match status" value="1"/>
</dbReference>
<proteinExistence type="predicted"/>
<evidence type="ECO:0000259" key="7">
    <source>
        <dbReference type="PROSITE" id="PS50801"/>
    </source>
</evidence>
<evidence type="ECO:0000256" key="1">
    <source>
        <dbReference type="ARBA" id="ARBA00004141"/>
    </source>
</evidence>
<dbReference type="InterPro" id="IPR036513">
    <property type="entry name" value="STAS_dom_sf"/>
</dbReference>
<evidence type="ECO:0000256" key="5">
    <source>
        <dbReference type="SAM" id="MobiDB-lite"/>
    </source>
</evidence>
<accession>A0A9P7L1T7</accession>
<feature type="region of interest" description="Disordered" evidence="5">
    <location>
        <begin position="660"/>
        <end position="680"/>
    </location>
</feature>
<dbReference type="OrthoDB" id="288203at2759"/>
<dbReference type="Gene3D" id="3.30.750.24">
    <property type="entry name" value="STAS domain"/>
    <property type="match status" value="1"/>
</dbReference>
<feature type="transmembrane region" description="Helical" evidence="6">
    <location>
        <begin position="337"/>
        <end position="357"/>
    </location>
</feature>
<reference evidence="8" key="1">
    <citation type="journal article" date="2020" name="bioRxiv">
        <title>Historical genomics reveals the evolutionary mechanisms behind multiple outbreaks of the host-specific coffee wilt pathogen Fusarium xylarioides.</title>
        <authorList>
            <person name="Peck D."/>
            <person name="Nowell R.W."/>
            <person name="Flood J."/>
            <person name="Ryan M.J."/>
            <person name="Barraclough T.G."/>
        </authorList>
    </citation>
    <scope>NUCLEOTIDE SEQUENCE</scope>
    <source>
        <strain evidence="8">IMI 127659i</strain>
    </source>
</reference>
<sequence length="680" mass="74780">MKLLDKAKSDVRNDVTWNRAARLGVKGAKALPYGTVQYLSDKVPIVGWLPKYNPRWIVNDLIAGLTLGLMLIPQGLSYAKIADIPVEYGLMSSWLPAVIYAFMGSTKDVSTGPTSLIGLLTSENVHALQDRWTPSEIASATAFMMGVYGLILGFLKLGFLLEFISLPVLSGFITAIAITIILNQMDSLLGEDNVRDGAAKQIHDIFNELPNANGWACLIGFTGILFLTILEKSGKRWSKDNKIIWLLSTTRAFLTLVLFTGVSYAVNKNRDPDNFLFEVVKVQSKGQQAPTMPKADLIPEVAARSIAVFIGSAVEHLAIARAFAVKNHYTSDQSQELCYLGVTNFFNSFFHAMGVGGAMSRTAVNSSCNVKSPLSGVVTMAVVLVCVYELVGTLYWIPKATLAAIIITAVWGLISPPSTFYRYWKTSLADFIASMLALWVTLFHSSEVGIGCAVGFNIVYILLRQVFTKLSSTGADVESSPRSNWPGSNHLSSTHIPEDTRIFTFNESLIFPNAFANTSKVLDEIQTFHAAFYNGSHGPETERNWSVVGEKRVARLRKQANISDPSSLPGIGLVVLDFSRVNMLDTTAVTYLKNLVKNIKSYGGEDTEVRFANMNAVCRERVSRAKWRIVEVGSDDEYDADTDAIYLYWDAQAAVSAPRRRGSVLSENKGHTMHEEKVEA</sequence>
<gene>
    <name evidence="8" type="ORF">H9Q72_011166</name>
</gene>
<dbReference type="InterPro" id="IPR002645">
    <property type="entry name" value="STAS_dom"/>
</dbReference>